<proteinExistence type="inferred from homology"/>
<name>A0A2T2WVD1_9FIRM</name>
<sequence>MGHDAIIVTGAVDTGKTTLLRALAQTGILPHERVVVVDAGDELHLTRLRVITQAGWEDTEEPDGLRQALRRRPDRLIVGELRGTRLLDYLEIGLTTSLGLLATLPLRQPEDFVDHIRALLPRRQWALPEDMVAAQISQGVDLLIAMQRDKRGRRRVARVVQPLPDGTVRTAFAD</sequence>
<dbReference type="GO" id="GO:0016887">
    <property type="term" value="F:ATP hydrolysis activity"/>
    <property type="evidence" value="ECO:0007669"/>
    <property type="project" value="InterPro"/>
</dbReference>
<evidence type="ECO:0000256" key="1">
    <source>
        <dbReference type="ARBA" id="ARBA00006611"/>
    </source>
</evidence>
<protein>
    <recommendedName>
        <fullName evidence="2">Bacterial type II secretion system protein E domain-containing protein</fullName>
    </recommendedName>
</protein>
<accession>A0A2T2WVD1</accession>
<dbReference type="PANTHER" id="PTHR30486:SF6">
    <property type="entry name" value="TYPE IV PILUS RETRACTATION ATPASE PILT"/>
    <property type="match status" value="1"/>
</dbReference>
<dbReference type="InterPro" id="IPR001482">
    <property type="entry name" value="T2SS/T4SS_dom"/>
</dbReference>
<gene>
    <name evidence="3" type="ORF">C7B43_14650</name>
</gene>
<dbReference type="Proteomes" id="UP000242699">
    <property type="component" value="Unassembled WGS sequence"/>
</dbReference>
<reference evidence="3 4" key="1">
    <citation type="journal article" date="2014" name="BMC Genomics">
        <title>Comparison of environmental and isolate Sulfobacillus genomes reveals diverse carbon, sulfur, nitrogen, and hydrogen metabolisms.</title>
        <authorList>
            <person name="Justice N.B."/>
            <person name="Norman A."/>
            <person name="Brown C.T."/>
            <person name="Singh A."/>
            <person name="Thomas B.C."/>
            <person name="Banfield J.F."/>
        </authorList>
    </citation>
    <scope>NUCLEOTIDE SEQUENCE [LARGE SCALE GENOMIC DNA]</scope>
    <source>
        <strain evidence="3">AMDSBA1</strain>
    </source>
</reference>
<feature type="domain" description="Bacterial type II secretion system protein E" evidence="2">
    <location>
        <begin position="4"/>
        <end position="89"/>
    </location>
</feature>
<comment type="similarity">
    <text evidence="1">Belongs to the GSP E family.</text>
</comment>
<comment type="caution">
    <text evidence="3">The sequence shown here is derived from an EMBL/GenBank/DDBJ whole genome shotgun (WGS) entry which is preliminary data.</text>
</comment>
<organism evidence="3 4">
    <name type="scientific">Sulfobacillus benefaciens</name>
    <dbReference type="NCBI Taxonomy" id="453960"/>
    <lineage>
        <taxon>Bacteria</taxon>
        <taxon>Bacillati</taxon>
        <taxon>Bacillota</taxon>
        <taxon>Clostridia</taxon>
        <taxon>Eubacteriales</taxon>
        <taxon>Clostridiales Family XVII. Incertae Sedis</taxon>
        <taxon>Sulfobacillus</taxon>
    </lineage>
</organism>
<evidence type="ECO:0000259" key="2">
    <source>
        <dbReference type="Pfam" id="PF00437"/>
    </source>
</evidence>
<dbReference type="EMBL" id="PXYT01000040">
    <property type="protein sequence ID" value="PSR26198.1"/>
    <property type="molecule type" value="Genomic_DNA"/>
</dbReference>
<dbReference type="InterPro" id="IPR027417">
    <property type="entry name" value="P-loop_NTPase"/>
</dbReference>
<evidence type="ECO:0000313" key="4">
    <source>
        <dbReference type="Proteomes" id="UP000242699"/>
    </source>
</evidence>
<dbReference type="Pfam" id="PF00437">
    <property type="entry name" value="T2SSE"/>
    <property type="match status" value="1"/>
</dbReference>
<dbReference type="PANTHER" id="PTHR30486">
    <property type="entry name" value="TWITCHING MOTILITY PROTEIN PILT"/>
    <property type="match status" value="1"/>
</dbReference>
<dbReference type="Gene3D" id="3.40.50.300">
    <property type="entry name" value="P-loop containing nucleotide triphosphate hydrolases"/>
    <property type="match status" value="1"/>
</dbReference>
<dbReference type="AlphaFoldDB" id="A0A2T2WVD1"/>
<evidence type="ECO:0000313" key="3">
    <source>
        <dbReference type="EMBL" id="PSR26198.1"/>
    </source>
</evidence>
<dbReference type="SUPFAM" id="SSF52540">
    <property type="entry name" value="P-loop containing nucleoside triphosphate hydrolases"/>
    <property type="match status" value="1"/>
</dbReference>
<dbReference type="InterPro" id="IPR050921">
    <property type="entry name" value="T4SS_GSP_E_ATPase"/>
</dbReference>